<dbReference type="InterPro" id="IPR012910">
    <property type="entry name" value="Plug_dom"/>
</dbReference>
<evidence type="ECO:0000256" key="1">
    <source>
        <dbReference type="ARBA" id="ARBA00004571"/>
    </source>
</evidence>
<dbReference type="SUPFAM" id="SSF56935">
    <property type="entry name" value="Porins"/>
    <property type="match status" value="1"/>
</dbReference>
<accession>A0ABT5WK83</accession>
<dbReference type="PROSITE" id="PS52016">
    <property type="entry name" value="TONB_DEPENDENT_REC_3"/>
    <property type="match status" value="1"/>
</dbReference>
<comment type="caution">
    <text evidence="17">The sequence shown here is derived from an EMBL/GenBank/DDBJ whole genome shotgun (WGS) entry which is preliminary data.</text>
</comment>
<evidence type="ECO:0000313" key="17">
    <source>
        <dbReference type="EMBL" id="MDE8650111.1"/>
    </source>
</evidence>
<reference evidence="17 18" key="1">
    <citation type="submission" date="2023-03" db="EMBL/GenBank/DDBJ databases">
        <title>NovoSphingobium album sp. nov. isolated from polycyclic aromatic hydrocarbons- and heavy-metal polluted soil.</title>
        <authorList>
            <person name="Liu Z."/>
            <person name="Wang K."/>
        </authorList>
    </citation>
    <scope>NUCLEOTIDE SEQUENCE [LARGE SCALE GENOMIC DNA]</scope>
    <source>
        <strain evidence="17 18">H3SJ31-1</strain>
    </source>
</reference>
<evidence type="ECO:0000256" key="5">
    <source>
        <dbReference type="ARBA" id="ARBA00022692"/>
    </source>
</evidence>
<organism evidence="17 18">
    <name type="scientific">Novosphingobium album</name>
    <name type="common">ex Liu et al. 2023</name>
    <dbReference type="NCBI Taxonomy" id="3031130"/>
    <lineage>
        <taxon>Bacteria</taxon>
        <taxon>Pseudomonadati</taxon>
        <taxon>Pseudomonadota</taxon>
        <taxon>Alphaproteobacteria</taxon>
        <taxon>Sphingomonadales</taxon>
        <taxon>Sphingomonadaceae</taxon>
        <taxon>Novosphingobium</taxon>
    </lineage>
</organism>
<keyword evidence="10 11" id="KW-0998">Cell outer membrane</keyword>
<feature type="domain" description="TonB-dependent receptor-like beta-barrel" evidence="15">
    <location>
        <begin position="319"/>
        <end position="773"/>
    </location>
</feature>
<evidence type="ECO:0000313" key="18">
    <source>
        <dbReference type="Proteomes" id="UP001216253"/>
    </source>
</evidence>
<keyword evidence="8 12" id="KW-0798">TonB box</keyword>
<protein>
    <submittedName>
        <fullName evidence="17">TonB-dependent receptor</fullName>
    </submittedName>
</protein>
<keyword evidence="18" id="KW-1185">Reference proteome</keyword>
<dbReference type="Gene3D" id="2.40.170.20">
    <property type="entry name" value="TonB-dependent receptor, beta-barrel domain"/>
    <property type="match status" value="1"/>
</dbReference>
<keyword evidence="6" id="KW-0408">Iron</keyword>
<keyword evidence="7" id="KW-0406">Ion transport</keyword>
<keyword evidence="14" id="KW-0732">Signal</keyword>
<dbReference type="InterPro" id="IPR036942">
    <property type="entry name" value="Beta-barrel_TonB_sf"/>
</dbReference>
<dbReference type="Pfam" id="PF00593">
    <property type="entry name" value="TonB_dep_Rec_b-barrel"/>
    <property type="match status" value="1"/>
</dbReference>
<keyword evidence="17" id="KW-0378">Hydrolase</keyword>
<dbReference type="Proteomes" id="UP001216253">
    <property type="component" value="Unassembled WGS sequence"/>
</dbReference>
<keyword evidence="2 11" id="KW-0813">Transport</keyword>
<dbReference type="InterPro" id="IPR039426">
    <property type="entry name" value="TonB-dep_rcpt-like"/>
</dbReference>
<comment type="subcellular location">
    <subcellularLocation>
        <location evidence="1 11">Cell outer membrane</location>
        <topology evidence="1 11">Multi-pass membrane protein</topology>
    </subcellularLocation>
</comment>
<feature type="chain" id="PRO_5046154992" evidence="14">
    <location>
        <begin position="24"/>
        <end position="811"/>
    </location>
</feature>
<sequence>MHSFVRTILLASSALALPSAALAQGAAPATQTPSADMAPSASDAHDSGNDIIVTARRRAETAQEVPLAISVINAESIEATGNFNINKLQQLTPTLQVYSSNPRNTAVNIRGLGVPFGLTSDGFEQGVGIYVDDVYNSRVAAAVFDFLDVAQVEVLRGPQGTLYGKNTTAGAINITTNQPTFDFEGKAEVTVGNLDFKQAKAAVSGPLSDTLAARIAISSTSRRGTIYNVTTDRWINEQDNLGLRGQLLFKPNDGLSITLSGDYSRQDPECCGTVFVRTGLTQRALARQYEALAALQNYTVVSRKPFDRLTDVDAPLSAGNKIGGASLRVKWDVGPGTLTSVSAWRFWDWKPENDRDFTGLSIVSASNNPSQQDQYSQEFRYNYESDKIDFVVGAFGFKQRIDTQGFEQQGVNSSKWNLTGALANDPTVLAGLTARNTQYLKSTSAALFGQASWKVTDALTIQPGVRVNYDKKSGFYQRVVTTGQGAILTCPQPAGSIGAAQCGVFSPQLSAPSVSDWNFSYDLNVNYKIAPDILAYATYAKSFKTVGINQNGLPTDAAGNPIVSAGVIKPESVNHFEAGVKTQFWDRKATFNLTAFRTDIKNYQATVTNGQLGVLRGYLANAGKVRSQGVEADFSVRPSERFSAYANGAYTDAKYKKFVDAPCPPELAGGGTGTPPGPAGTPGANSPANCDISGQRLPGVSKWSFSYGAEVNAPVTLLAKDGEVYLGVDGNYRSSFSSNPSESIYTNVKGYALTNFRAGFRSGGFDVYGWVRNAFDTNYFELLQVAPSNVGLVAGQPGDPRTWGLTVKSDF</sequence>
<evidence type="ECO:0000256" key="7">
    <source>
        <dbReference type="ARBA" id="ARBA00023065"/>
    </source>
</evidence>
<evidence type="ECO:0000256" key="12">
    <source>
        <dbReference type="RuleBase" id="RU003357"/>
    </source>
</evidence>
<evidence type="ECO:0000256" key="14">
    <source>
        <dbReference type="SAM" id="SignalP"/>
    </source>
</evidence>
<dbReference type="EMBL" id="JARESE010000001">
    <property type="protein sequence ID" value="MDE8650111.1"/>
    <property type="molecule type" value="Genomic_DNA"/>
</dbReference>
<dbReference type="CDD" id="cd01347">
    <property type="entry name" value="ligand_gated_channel"/>
    <property type="match status" value="1"/>
</dbReference>
<keyword evidence="9 11" id="KW-0472">Membrane</keyword>
<evidence type="ECO:0000256" key="6">
    <source>
        <dbReference type="ARBA" id="ARBA00023004"/>
    </source>
</evidence>
<feature type="region of interest" description="Disordered" evidence="13">
    <location>
        <begin position="666"/>
        <end position="685"/>
    </location>
</feature>
<evidence type="ECO:0000256" key="13">
    <source>
        <dbReference type="SAM" id="MobiDB-lite"/>
    </source>
</evidence>
<keyword evidence="4" id="KW-0410">Iron transport</keyword>
<feature type="compositionally biased region" description="Low complexity" evidence="13">
    <location>
        <begin position="28"/>
        <end position="42"/>
    </location>
</feature>
<keyword evidence="17" id="KW-0675">Receptor</keyword>
<proteinExistence type="inferred from homology"/>
<name>A0ABT5WK83_9SPHN</name>
<keyword evidence="3 11" id="KW-1134">Transmembrane beta strand</keyword>
<feature type="region of interest" description="Disordered" evidence="13">
    <location>
        <begin position="28"/>
        <end position="47"/>
    </location>
</feature>
<evidence type="ECO:0000256" key="9">
    <source>
        <dbReference type="ARBA" id="ARBA00023136"/>
    </source>
</evidence>
<feature type="domain" description="TonB-dependent receptor plug" evidence="16">
    <location>
        <begin position="62"/>
        <end position="171"/>
    </location>
</feature>
<evidence type="ECO:0000256" key="10">
    <source>
        <dbReference type="ARBA" id="ARBA00023237"/>
    </source>
</evidence>
<evidence type="ECO:0000256" key="3">
    <source>
        <dbReference type="ARBA" id="ARBA00022452"/>
    </source>
</evidence>
<dbReference type="Pfam" id="PF07715">
    <property type="entry name" value="Plug"/>
    <property type="match status" value="1"/>
</dbReference>
<evidence type="ECO:0000256" key="2">
    <source>
        <dbReference type="ARBA" id="ARBA00022448"/>
    </source>
</evidence>
<gene>
    <name evidence="17" type="ORF">PYV00_00085</name>
</gene>
<comment type="similarity">
    <text evidence="11 12">Belongs to the TonB-dependent receptor family.</text>
</comment>
<dbReference type="PANTHER" id="PTHR32552:SF81">
    <property type="entry name" value="TONB-DEPENDENT OUTER MEMBRANE RECEPTOR"/>
    <property type="match status" value="1"/>
</dbReference>
<feature type="signal peptide" evidence="14">
    <location>
        <begin position="1"/>
        <end position="23"/>
    </location>
</feature>
<evidence type="ECO:0000256" key="4">
    <source>
        <dbReference type="ARBA" id="ARBA00022496"/>
    </source>
</evidence>
<evidence type="ECO:0000259" key="16">
    <source>
        <dbReference type="Pfam" id="PF07715"/>
    </source>
</evidence>
<dbReference type="InterPro" id="IPR000531">
    <property type="entry name" value="Beta-barrel_TonB"/>
</dbReference>
<dbReference type="RefSeq" id="WP_275226198.1">
    <property type="nucleotide sequence ID" value="NZ_JARESE010000001.1"/>
</dbReference>
<dbReference type="PANTHER" id="PTHR32552">
    <property type="entry name" value="FERRICHROME IRON RECEPTOR-RELATED"/>
    <property type="match status" value="1"/>
</dbReference>
<evidence type="ECO:0000256" key="8">
    <source>
        <dbReference type="ARBA" id="ARBA00023077"/>
    </source>
</evidence>
<dbReference type="GO" id="GO:0016787">
    <property type="term" value="F:hydrolase activity"/>
    <property type="evidence" value="ECO:0007669"/>
    <property type="project" value="UniProtKB-KW"/>
</dbReference>
<evidence type="ECO:0000259" key="15">
    <source>
        <dbReference type="Pfam" id="PF00593"/>
    </source>
</evidence>
<evidence type="ECO:0000256" key="11">
    <source>
        <dbReference type="PROSITE-ProRule" id="PRU01360"/>
    </source>
</evidence>
<keyword evidence="5 11" id="KW-0812">Transmembrane</keyword>